<organism evidence="3 4">
    <name type="scientific">Curvularia kusanoi</name>
    <name type="common">Cochliobolus kusanoi</name>
    <dbReference type="NCBI Taxonomy" id="90978"/>
    <lineage>
        <taxon>Eukaryota</taxon>
        <taxon>Fungi</taxon>
        <taxon>Dikarya</taxon>
        <taxon>Ascomycota</taxon>
        <taxon>Pezizomycotina</taxon>
        <taxon>Dothideomycetes</taxon>
        <taxon>Pleosporomycetidae</taxon>
        <taxon>Pleosporales</taxon>
        <taxon>Pleosporineae</taxon>
        <taxon>Pleosporaceae</taxon>
        <taxon>Curvularia</taxon>
    </lineage>
</organism>
<accession>A0A9P4TI33</accession>
<dbReference type="PANTHER" id="PTHR11362:SF148">
    <property type="entry name" value="CARBOXYPEPTIDASE Y INHIBITOR"/>
    <property type="match status" value="1"/>
</dbReference>
<evidence type="ECO:0000256" key="1">
    <source>
        <dbReference type="SAM" id="MobiDB-lite"/>
    </source>
</evidence>
<evidence type="ECO:0000256" key="2">
    <source>
        <dbReference type="SAM" id="SignalP"/>
    </source>
</evidence>
<feature type="region of interest" description="Disordered" evidence="1">
    <location>
        <begin position="196"/>
        <end position="222"/>
    </location>
</feature>
<dbReference type="Proteomes" id="UP000801428">
    <property type="component" value="Unassembled WGS sequence"/>
</dbReference>
<reference evidence="3" key="1">
    <citation type="submission" date="2019-04" db="EMBL/GenBank/DDBJ databases">
        <title>Sequencing of skin fungus with MAO and IRED activity.</title>
        <authorList>
            <person name="Marsaioli A.J."/>
            <person name="Bonatto J.M.C."/>
            <person name="Reis Junior O."/>
        </authorList>
    </citation>
    <scope>NUCLEOTIDE SEQUENCE</scope>
    <source>
        <strain evidence="3">30M1</strain>
    </source>
</reference>
<evidence type="ECO:0008006" key="5">
    <source>
        <dbReference type="Google" id="ProtNLM"/>
    </source>
</evidence>
<name>A0A9P4TI33_CURKU</name>
<dbReference type="Gene3D" id="3.90.280.10">
    <property type="entry name" value="PEBP-like"/>
    <property type="match status" value="1"/>
</dbReference>
<feature type="chain" id="PRO_5040377772" description="PEBP-like protein" evidence="2">
    <location>
        <begin position="19"/>
        <end position="253"/>
    </location>
</feature>
<dbReference type="GO" id="GO:0030162">
    <property type="term" value="P:regulation of proteolysis"/>
    <property type="evidence" value="ECO:0007669"/>
    <property type="project" value="TreeGrafter"/>
</dbReference>
<evidence type="ECO:0000313" key="3">
    <source>
        <dbReference type="EMBL" id="KAF3004953.1"/>
    </source>
</evidence>
<dbReference type="GO" id="GO:0046578">
    <property type="term" value="P:regulation of Ras protein signal transduction"/>
    <property type="evidence" value="ECO:0007669"/>
    <property type="project" value="TreeGrafter"/>
</dbReference>
<dbReference type="Pfam" id="PF01161">
    <property type="entry name" value="PBP"/>
    <property type="match status" value="1"/>
</dbReference>
<dbReference type="InterPro" id="IPR036610">
    <property type="entry name" value="PEBP-like_sf"/>
</dbReference>
<dbReference type="OrthoDB" id="2506647at2759"/>
<proteinExistence type="predicted"/>
<dbReference type="InterPro" id="IPR035810">
    <property type="entry name" value="PEBP_euk"/>
</dbReference>
<comment type="caution">
    <text evidence="3">The sequence shown here is derived from an EMBL/GenBank/DDBJ whole genome shotgun (WGS) entry which is preliminary data.</text>
</comment>
<gene>
    <name evidence="3" type="ORF">E8E13_007705</name>
</gene>
<feature type="signal peptide" evidence="2">
    <location>
        <begin position="1"/>
        <end position="18"/>
    </location>
</feature>
<dbReference type="InterPro" id="IPR008914">
    <property type="entry name" value="PEBP"/>
</dbReference>
<keyword evidence="2" id="KW-0732">Signal</keyword>
<dbReference type="AlphaFoldDB" id="A0A9P4TI33"/>
<dbReference type="CDD" id="cd00866">
    <property type="entry name" value="PEBP_euk"/>
    <property type="match status" value="1"/>
</dbReference>
<keyword evidence="4" id="KW-1185">Reference proteome</keyword>
<protein>
    <recommendedName>
        <fullName evidence="5">PEBP-like protein</fullName>
    </recommendedName>
</protein>
<dbReference type="EMBL" id="SWKU01000007">
    <property type="protein sequence ID" value="KAF3004953.1"/>
    <property type="molecule type" value="Genomic_DNA"/>
</dbReference>
<evidence type="ECO:0000313" key="4">
    <source>
        <dbReference type="Proteomes" id="UP000801428"/>
    </source>
</evidence>
<dbReference type="PANTHER" id="PTHR11362">
    <property type="entry name" value="PHOSPHATIDYLETHANOLAMINE-BINDING PROTEIN"/>
    <property type="match status" value="1"/>
</dbReference>
<sequence>MFVKPTLAVAAALGVAHAQTGPGFPIPASQALTVSFGNNTVSPAGELIPRSETVNPPSISTPVWYASSDANAPSNAPGVLLMVDLDVPRNGSRAQLVHWVATNVTRGSGGSSSNGTPLVIPNNPVPYLQPSPPVGDSPHSYNIVVFAQPANFTIPAKYSNLTANRLPFDVSQFVSDTGLGQPLAGSYFQVQNLTGTATATFPPPRSPTPTSTGNGSAPPEFAGSAANLADGAGRALWAGLSTAFVIAVAAVAL</sequence>
<dbReference type="GO" id="GO:0030414">
    <property type="term" value="F:peptidase inhibitor activity"/>
    <property type="evidence" value="ECO:0007669"/>
    <property type="project" value="TreeGrafter"/>
</dbReference>
<feature type="compositionally biased region" description="Low complexity" evidence="1">
    <location>
        <begin position="208"/>
        <end position="219"/>
    </location>
</feature>
<dbReference type="GO" id="GO:0005543">
    <property type="term" value="F:phospholipid binding"/>
    <property type="evidence" value="ECO:0007669"/>
    <property type="project" value="TreeGrafter"/>
</dbReference>
<dbReference type="SUPFAM" id="SSF49777">
    <property type="entry name" value="PEBP-like"/>
    <property type="match status" value="1"/>
</dbReference>